<sequence>MRLAGIAFLLLIVLPLTSTAQTLPLSQPALSFPTGVTFFPLTGTISTTFVEGQTNLTYLHIGESYISGQPFTYGNASLQLNAMLNGSFWAQDVMLFHQTSNDTFTVTLVINFWNLTGPFTALHSNTTTFRNLGVYCYQGPTFNVTLPVSLALFMNSSGGLSFGYSLNGDRKVFLTLPFSGQFRLGGLSIAGLPNDLELVWGGPGGGSVVDMSAVGFAELYFLNATKLNIVPSALSVGLDTAESAYGVVVTPDLQDIKLPFALINRGVNSPSVLWPVPPTISTVQRNTTVKVTLQYGNYTFSNQEVEILVPHGLGLKEEYVGLTNSSGEVTFFNVTQPLYVVYFPGNYSLSESYAVSSPQLNKLISSVSSEFRSLVDFLKSYNFSKALSSDFQHVKYKQPKTETNYLLLEVIAGFSIGLIASAVFIRRSS</sequence>
<name>H2C3A0_9CREN</name>
<keyword evidence="3" id="KW-1185">Reference proteome</keyword>
<dbReference type="Proteomes" id="UP000003980">
    <property type="component" value="Unassembled WGS sequence"/>
</dbReference>
<dbReference type="AlphaFoldDB" id="H2C3A0"/>
<keyword evidence="1" id="KW-0472">Membrane</keyword>
<evidence type="ECO:0000256" key="1">
    <source>
        <dbReference type="SAM" id="Phobius"/>
    </source>
</evidence>
<protein>
    <submittedName>
        <fullName evidence="2">Thermopsin</fullName>
    </submittedName>
</protein>
<dbReference type="InterPro" id="IPR007981">
    <property type="entry name" value="Peptidase_A5"/>
</dbReference>
<gene>
    <name evidence="2" type="ORF">MetMK1DRAFT_00012240</name>
</gene>
<dbReference type="HOGENOM" id="CLU_637155_0_0_2"/>
<dbReference type="Pfam" id="PF05317">
    <property type="entry name" value="Thermopsin"/>
    <property type="match status" value="1"/>
</dbReference>
<keyword evidence="1" id="KW-0812">Transmembrane</keyword>
<reference evidence="2 3" key="1">
    <citation type="submission" date="2012-01" db="EMBL/GenBank/DDBJ databases">
        <title>Improved High-Quality Draft sequence of Metallosphaera yellowstonensis MK1.</title>
        <authorList>
            <consortium name="US DOE Joint Genome Institute"/>
            <person name="Lucas S."/>
            <person name="Han J."/>
            <person name="Cheng J.-F."/>
            <person name="Goodwin L."/>
            <person name="Pitluck S."/>
            <person name="Peters L."/>
            <person name="Teshima H."/>
            <person name="Detter J.C."/>
            <person name="Han C."/>
            <person name="Tapia R."/>
            <person name="Land M."/>
            <person name="Hauser L."/>
            <person name="Kyrpides N."/>
            <person name="Kozubal M."/>
            <person name="Macur R.E."/>
            <person name="Jay Z."/>
            <person name="Inskeep W."/>
            <person name="Woyke T."/>
        </authorList>
    </citation>
    <scope>NUCLEOTIDE SEQUENCE [LARGE SCALE GENOMIC DNA]</scope>
    <source>
        <strain evidence="2 3">MK1</strain>
    </source>
</reference>
<dbReference type="EMBL" id="JH597761">
    <property type="protein sequence ID" value="EHP70721.1"/>
    <property type="molecule type" value="Genomic_DNA"/>
</dbReference>
<accession>H2C3A0</accession>
<proteinExistence type="predicted"/>
<dbReference type="eggNOG" id="arCOG03674">
    <property type="taxonomic scope" value="Archaea"/>
</dbReference>
<organism evidence="2 3">
    <name type="scientific">Metallosphaera yellowstonensis MK1</name>
    <dbReference type="NCBI Taxonomy" id="671065"/>
    <lineage>
        <taxon>Archaea</taxon>
        <taxon>Thermoproteota</taxon>
        <taxon>Thermoprotei</taxon>
        <taxon>Sulfolobales</taxon>
        <taxon>Sulfolobaceae</taxon>
        <taxon>Metallosphaera</taxon>
    </lineage>
</organism>
<evidence type="ECO:0000313" key="2">
    <source>
        <dbReference type="EMBL" id="EHP70721.1"/>
    </source>
</evidence>
<dbReference type="RefSeq" id="WP_009071509.1">
    <property type="nucleotide sequence ID" value="NZ_JH597761.1"/>
</dbReference>
<evidence type="ECO:0000313" key="3">
    <source>
        <dbReference type="Proteomes" id="UP000003980"/>
    </source>
</evidence>
<feature type="transmembrane region" description="Helical" evidence="1">
    <location>
        <begin position="405"/>
        <end position="425"/>
    </location>
</feature>
<dbReference type="STRING" id="671065.MetMK1DRAFT_00012240"/>
<keyword evidence="1" id="KW-1133">Transmembrane helix</keyword>